<dbReference type="InterPro" id="IPR036869">
    <property type="entry name" value="J_dom_sf"/>
</dbReference>
<gene>
    <name evidence="3" type="ORF">CEPIT_LOCUS15389</name>
</gene>
<dbReference type="EMBL" id="CAMAPF010000109">
    <property type="protein sequence ID" value="CAH9100785.1"/>
    <property type="molecule type" value="Genomic_DNA"/>
</dbReference>
<evidence type="ECO:0000259" key="2">
    <source>
        <dbReference type="PROSITE" id="PS50076"/>
    </source>
</evidence>
<dbReference type="AlphaFoldDB" id="A0AAV0DKY5"/>
<feature type="domain" description="J" evidence="2">
    <location>
        <begin position="66"/>
        <end position="130"/>
    </location>
</feature>
<dbReference type="Proteomes" id="UP001152523">
    <property type="component" value="Unassembled WGS sequence"/>
</dbReference>
<evidence type="ECO:0000313" key="3">
    <source>
        <dbReference type="EMBL" id="CAH9100785.1"/>
    </source>
</evidence>
<dbReference type="SUPFAM" id="SSF46565">
    <property type="entry name" value="Chaperone J-domain"/>
    <property type="match status" value="1"/>
</dbReference>
<evidence type="ECO:0000256" key="1">
    <source>
        <dbReference type="SAM" id="MobiDB-lite"/>
    </source>
</evidence>
<dbReference type="Pfam" id="PF23551">
    <property type="entry name" value="Zn_ribbon_20"/>
    <property type="match status" value="1"/>
</dbReference>
<accession>A0AAV0DKY5</accession>
<dbReference type="InterPro" id="IPR018253">
    <property type="entry name" value="DnaJ_domain_CS"/>
</dbReference>
<dbReference type="PROSITE" id="PS00636">
    <property type="entry name" value="DNAJ_1"/>
    <property type="match status" value="1"/>
</dbReference>
<keyword evidence="4" id="KW-1185">Reference proteome</keyword>
<comment type="caution">
    <text evidence="3">The sequence shown here is derived from an EMBL/GenBank/DDBJ whole genome shotgun (WGS) entry which is preliminary data.</text>
</comment>
<dbReference type="PANTHER" id="PTHR44137:SF7">
    <property type="entry name" value="J DOMAIN-CONTAINING PROTEIN"/>
    <property type="match status" value="1"/>
</dbReference>
<feature type="compositionally biased region" description="Basic residues" evidence="1">
    <location>
        <begin position="229"/>
        <end position="240"/>
    </location>
</feature>
<dbReference type="PANTHER" id="PTHR44137">
    <property type="entry name" value="BNAC03G44070D PROTEIN"/>
    <property type="match status" value="1"/>
</dbReference>
<dbReference type="Pfam" id="PF00226">
    <property type="entry name" value="DnaJ"/>
    <property type="match status" value="1"/>
</dbReference>
<dbReference type="PROSITE" id="PS50076">
    <property type="entry name" value="DNAJ_2"/>
    <property type="match status" value="1"/>
</dbReference>
<proteinExistence type="predicted"/>
<feature type="region of interest" description="Disordered" evidence="1">
    <location>
        <begin position="312"/>
        <end position="351"/>
    </location>
</feature>
<evidence type="ECO:0000313" key="4">
    <source>
        <dbReference type="Proteomes" id="UP001152523"/>
    </source>
</evidence>
<dbReference type="PRINTS" id="PR00625">
    <property type="entry name" value="JDOMAIN"/>
</dbReference>
<feature type="region of interest" description="Disordered" evidence="1">
    <location>
        <begin position="216"/>
        <end position="240"/>
    </location>
</feature>
<dbReference type="Gene3D" id="1.10.287.110">
    <property type="entry name" value="DnaJ domain"/>
    <property type="match status" value="1"/>
</dbReference>
<protein>
    <recommendedName>
        <fullName evidence="2">J domain-containing protein</fullName>
    </recommendedName>
</protein>
<dbReference type="InterPro" id="IPR001623">
    <property type="entry name" value="DnaJ_domain"/>
</dbReference>
<reference evidence="3" key="1">
    <citation type="submission" date="2022-07" db="EMBL/GenBank/DDBJ databases">
        <authorList>
            <person name="Macas J."/>
            <person name="Novak P."/>
            <person name="Neumann P."/>
        </authorList>
    </citation>
    <scope>NUCLEOTIDE SEQUENCE</scope>
</reference>
<dbReference type="InterPro" id="IPR024593">
    <property type="entry name" value="DUF3444"/>
</dbReference>
<dbReference type="InterPro" id="IPR056988">
    <property type="entry name" value="Zn_ribbon_pln"/>
</dbReference>
<name>A0AAV0DKY5_9ASTE</name>
<sequence length="630" mass="71365">MDAHIGEALRAKANAEMRFAEKDFVGAKSFALKAQMMCPSLDGIAQMVVTFGVYSAAEVKINGEVDLYGILGLDSSANRSCIKKQYKKMAFLLHPDKNRSLGADGAFKLVSEAWAILSDNAKRRSYDHRRNLYSPHTFWTVCSTCQVQYEYLRKYQNKKLTCKNCRGVFTAYETGLGPVNGIYPYCTWVQSRENGHRNGQGHESEYASNISFQRVSGNSSGGTGEKDHLKHRTTKRGRPAKVRKVEFEGKNNNFQMSSPILTEAGIANSKITSVFEAVSKRSLAPVYDSRQLLIDKARTVIRKKLEEIKLEDEKKKSISESGGEFSNRPKRQQSGIRKLGPTTITVPDSDFHDFDKDRAEESFRPKQIWALYDDEDGMPRLYCLVREVLSLKPFKIHISHLNSKSDSEFGTVNWLCSGFTKSCGHFRASNSEIIDQVNVFSHLLAREKARRGGCVRIFPKRGDIWAVYSNWSPDWNRSTPDEVRHQYEMVEVLEDYSEELGVWVAPMVKVNGFKTVYKRNGDKEAIVWIQKREMLRFSHMVPSFLLKGGEGGTTTITKKAPQGDCWDLDPAAIPDFLLQNASDEELFENKTELCPQIEHCGQMNPVISTLHNREKHCQTEHISSALCTTV</sequence>
<dbReference type="Pfam" id="PF11926">
    <property type="entry name" value="DUF3444"/>
    <property type="match status" value="1"/>
</dbReference>
<dbReference type="CDD" id="cd06257">
    <property type="entry name" value="DnaJ"/>
    <property type="match status" value="1"/>
</dbReference>
<organism evidence="3 4">
    <name type="scientific">Cuscuta epithymum</name>
    <dbReference type="NCBI Taxonomy" id="186058"/>
    <lineage>
        <taxon>Eukaryota</taxon>
        <taxon>Viridiplantae</taxon>
        <taxon>Streptophyta</taxon>
        <taxon>Embryophyta</taxon>
        <taxon>Tracheophyta</taxon>
        <taxon>Spermatophyta</taxon>
        <taxon>Magnoliopsida</taxon>
        <taxon>eudicotyledons</taxon>
        <taxon>Gunneridae</taxon>
        <taxon>Pentapetalae</taxon>
        <taxon>asterids</taxon>
        <taxon>lamiids</taxon>
        <taxon>Solanales</taxon>
        <taxon>Convolvulaceae</taxon>
        <taxon>Cuscuteae</taxon>
        <taxon>Cuscuta</taxon>
        <taxon>Cuscuta subgen. Cuscuta</taxon>
    </lineage>
</organism>
<dbReference type="SMART" id="SM00271">
    <property type="entry name" value="DnaJ"/>
    <property type="match status" value="1"/>
</dbReference>